<name>A0A5C7A4S7_9GAMM</name>
<accession>A0A5C7A4S7</accession>
<sequence>MNKSFWISVGLLVALAAGLVGLRSFFKPATSENTNSASVSTNVDTSADTKLMISLESFRGFHHDAEILLEKLTILKTGLENAIITKDIGLLGSTVNNTYRIMDNVSVSRLPTIAPFKVCDEALDTLGLYAVASKTYYSDTGQINIDQIDKMRATFNTQFSRCQNIVNDKSVEALYQDYQ</sequence>
<dbReference type="OrthoDB" id="9928908at2"/>
<reference evidence="1 2" key="1">
    <citation type="submission" date="2019-08" db="EMBL/GenBank/DDBJ databases">
        <title>Genome sequence of Psychrobacter frigidicola ACAM304 (type strain).</title>
        <authorList>
            <person name="Bowman J.P."/>
        </authorList>
    </citation>
    <scope>NUCLEOTIDE SEQUENCE [LARGE SCALE GENOMIC DNA]</scope>
    <source>
        <strain evidence="1 2">ACAM 304</strain>
    </source>
</reference>
<evidence type="ECO:0000313" key="2">
    <source>
        <dbReference type="Proteomes" id="UP000321903"/>
    </source>
</evidence>
<protein>
    <submittedName>
        <fullName evidence="1">Uncharacterized protein</fullName>
    </submittedName>
</protein>
<organism evidence="1 2">
    <name type="scientific">Psychrobacter frigidicola</name>
    <dbReference type="NCBI Taxonomy" id="45611"/>
    <lineage>
        <taxon>Bacteria</taxon>
        <taxon>Pseudomonadati</taxon>
        <taxon>Pseudomonadota</taxon>
        <taxon>Gammaproteobacteria</taxon>
        <taxon>Moraxellales</taxon>
        <taxon>Moraxellaceae</taxon>
        <taxon>Psychrobacter</taxon>
    </lineage>
</organism>
<comment type="caution">
    <text evidence="1">The sequence shown here is derived from an EMBL/GenBank/DDBJ whole genome shotgun (WGS) entry which is preliminary data.</text>
</comment>
<evidence type="ECO:0000313" key="1">
    <source>
        <dbReference type="EMBL" id="TXD98262.1"/>
    </source>
</evidence>
<keyword evidence="2" id="KW-1185">Reference proteome</keyword>
<dbReference type="AlphaFoldDB" id="A0A5C7A4S7"/>
<gene>
    <name evidence="1" type="ORF">ES754_04830</name>
</gene>
<dbReference type="EMBL" id="VORZ01000001">
    <property type="protein sequence ID" value="TXD98262.1"/>
    <property type="molecule type" value="Genomic_DNA"/>
</dbReference>
<dbReference type="Proteomes" id="UP000321903">
    <property type="component" value="Unassembled WGS sequence"/>
</dbReference>
<dbReference type="RefSeq" id="WP_147222554.1">
    <property type="nucleotide sequence ID" value="NZ_CAJGYY010000001.1"/>
</dbReference>
<proteinExistence type="predicted"/>